<evidence type="ECO:0000256" key="1">
    <source>
        <dbReference type="SAM" id="Coils"/>
    </source>
</evidence>
<feature type="coiled-coil region" evidence="1">
    <location>
        <begin position="1634"/>
        <end position="1661"/>
    </location>
</feature>
<feature type="coiled-coil region" evidence="1">
    <location>
        <begin position="874"/>
        <end position="1003"/>
    </location>
</feature>
<dbReference type="Ensembl" id="ENSGMOT00000014799.2">
    <property type="protein sequence ID" value="ENSGMOP00000014425.2"/>
    <property type="gene ID" value="ENSGMOG00000013444.2"/>
</dbReference>
<evidence type="ECO:0000259" key="5">
    <source>
        <dbReference type="Pfam" id="PF10490"/>
    </source>
</evidence>
<dbReference type="Pfam" id="PF10490">
    <property type="entry name" value="CENP-F_C_Rb_bdg"/>
    <property type="match status" value="1"/>
</dbReference>
<evidence type="ECO:0000256" key="2">
    <source>
        <dbReference type="SAM" id="MobiDB-lite"/>
    </source>
</evidence>
<protein>
    <recommendedName>
        <fullName evidence="8">Centromere protein F</fullName>
    </recommendedName>
</protein>
<feature type="region of interest" description="Disordered" evidence="2">
    <location>
        <begin position="2336"/>
        <end position="2370"/>
    </location>
</feature>
<feature type="compositionally biased region" description="Low complexity" evidence="2">
    <location>
        <begin position="128"/>
        <end position="140"/>
    </location>
</feature>
<feature type="compositionally biased region" description="Basic and acidic residues" evidence="2">
    <location>
        <begin position="556"/>
        <end position="570"/>
    </location>
</feature>
<gene>
    <name evidence="6" type="primary">cenpf</name>
</gene>
<feature type="compositionally biased region" description="Polar residues" evidence="2">
    <location>
        <begin position="265"/>
        <end position="282"/>
    </location>
</feature>
<dbReference type="Pfam" id="PF10473">
    <property type="entry name" value="CENP-F_leu_zip"/>
    <property type="match status" value="2"/>
</dbReference>
<feature type="compositionally biased region" description="Basic and acidic residues" evidence="2">
    <location>
        <begin position="2473"/>
        <end position="2483"/>
    </location>
</feature>
<dbReference type="PANTHER" id="PTHR18874:SF10">
    <property type="entry name" value="CENTROMERE PROTEIN F"/>
    <property type="match status" value="1"/>
</dbReference>
<dbReference type="PANTHER" id="PTHR18874">
    <property type="entry name" value="CMF/LEK/CENP CELL DIVISION-RELATED"/>
    <property type="match status" value="1"/>
</dbReference>
<name>A0A8C4ZIH5_GADMO</name>
<dbReference type="GO" id="GO:0005634">
    <property type="term" value="C:nucleus"/>
    <property type="evidence" value="ECO:0007669"/>
    <property type="project" value="TreeGrafter"/>
</dbReference>
<feature type="coiled-coil region" evidence="1">
    <location>
        <begin position="162"/>
        <end position="196"/>
    </location>
</feature>
<feature type="compositionally biased region" description="Polar residues" evidence="2">
    <location>
        <begin position="225"/>
        <end position="234"/>
    </location>
</feature>
<feature type="region of interest" description="Disordered" evidence="2">
    <location>
        <begin position="120"/>
        <end position="140"/>
    </location>
</feature>
<feature type="region of interest" description="Disordered" evidence="2">
    <location>
        <begin position="2562"/>
        <end position="2668"/>
    </location>
</feature>
<feature type="region of interest" description="Disordered" evidence="2">
    <location>
        <begin position="2435"/>
        <end position="2498"/>
    </location>
</feature>
<dbReference type="InterPro" id="IPR043513">
    <property type="entry name" value="Cenp-F"/>
</dbReference>
<feature type="compositionally biased region" description="Basic and acidic residues" evidence="2">
    <location>
        <begin position="2248"/>
        <end position="2259"/>
    </location>
</feature>
<dbReference type="InterPro" id="IPR018302">
    <property type="entry name" value="CenpF/LEK1_Rb-prot-bd"/>
</dbReference>
<dbReference type="GO" id="GO:0042803">
    <property type="term" value="F:protein homodimerization activity"/>
    <property type="evidence" value="ECO:0007669"/>
    <property type="project" value="InterPro"/>
</dbReference>
<dbReference type="GO" id="GO:0000278">
    <property type="term" value="P:mitotic cell cycle"/>
    <property type="evidence" value="ECO:0007669"/>
    <property type="project" value="TreeGrafter"/>
</dbReference>
<feature type="region of interest" description="Disordered" evidence="2">
    <location>
        <begin position="2233"/>
        <end position="2281"/>
    </location>
</feature>
<feature type="domain" description="Centromere protein Cenp-F N-terminal" evidence="4">
    <location>
        <begin position="1"/>
        <end position="310"/>
    </location>
</feature>
<feature type="region of interest" description="Disordered" evidence="2">
    <location>
        <begin position="547"/>
        <end position="588"/>
    </location>
</feature>
<evidence type="ECO:0000313" key="6">
    <source>
        <dbReference type="Ensembl" id="ENSGMOP00000014425.2"/>
    </source>
</evidence>
<feature type="compositionally biased region" description="Basic and acidic residues" evidence="2">
    <location>
        <begin position="53"/>
        <end position="69"/>
    </location>
</feature>
<feature type="compositionally biased region" description="Basic residues" evidence="2">
    <location>
        <begin position="2578"/>
        <end position="2589"/>
    </location>
</feature>
<dbReference type="GO" id="GO:0010389">
    <property type="term" value="P:regulation of G2/M transition of mitotic cell cycle"/>
    <property type="evidence" value="ECO:0007669"/>
    <property type="project" value="TreeGrafter"/>
</dbReference>
<feature type="compositionally biased region" description="Basic and acidic residues" evidence="2">
    <location>
        <begin position="476"/>
        <end position="492"/>
    </location>
</feature>
<evidence type="ECO:0000259" key="4">
    <source>
        <dbReference type="Pfam" id="PF10481"/>
    </source>
</evidence>
<feature type="domain" description="Centromere protein Cenp-F leucine-rich repeat-containing" evidence="3">
    <location>
        <begin position="1987"/>
        <end position="2128"/>
    </location>
</feature>
<feature type="coiled-coil region" evidence="1">
    <location>
        <begin position="1162"/>
        <end position="1224"/>
    </location>
</feature>
<evidence type="ECO:0000313" key="7">
    <source>
        <dbReference type="Proteomes" id="UP000694546"/>
    </source>
</evidence>
<feature type="region of interest" description="Disordered" evidence="2">
    <location>
        <begin position="219"/>
        <end position="282"/>
    </location>
</feature>
<feature type="domain" description="Centromere protein Cenp-F leucine-rich repeat-containing" evidence="3">
    <location>
        <begin position="1749"/>
        <end position="1889"/>
    </location>
</feature>
<keyword evidence="1" id="KW-0175">Coiled coil</keyword>
<feature type="coiled-coil region" evidence="1">
    <location>
        <begin position="815"/>
        <end position="849"/>
    </location>
</feature>
<accession>A0A8C4ZIH5</accession>
<dbReference type="Gene3D" id="1.10.287.1490">
    <property type="match status" value="2"/>
</dbReference>
<feature type="compositionally biased region" description="Polar residues" evidence="2">
    <location>
        <begin position="493"/>
        <end position="504"/>
    </location>
</feature>
<dbReference type="GO" id="GO:0008017">
    <property type="term" value="F:microtubule binding"/>
    <property type="evidence" value="ECO:0007669"/>
    <property type="project" value="InterPro"/>
</dbReference>
<dbReference type="SUPFAM" id="SSF57997">
    <property type="entry name" value="Tropomyosin"/>
    <property type="match status" value="2"/>
</dbReference>
<feature type="region of interest" description="Disordered" evidence="2">
    <location>
        <begin position="443"/>
        <end position="521"/>
    </location>
</feature>
<feature type="domain" description="Kinetochore protein Cenp-F/LEK1 Rb protein-binding" evidence="5">
    <location>
        <begin position="2545"/>
        <end position="2584"/>
    </location>
</feature>
<feature type="compositionally biased region" description="Low complexity" evidence="2">
    <location>
        <begin position="2444"/>
        <end position="2464"/>
    </location>
</feature>
<feature type="compositionally biased region" description="Basic and acidic residues" evidence="2">
    <location>
        <begin position="2645"/>
        <end position="2656"/>
    </location>
</feature>
<feature type="compositionally biased region" description="Basic and acidic residues" evidence="2">
    <location>
        <begin position="506"/>
        <end position="519"/>
    </location>
</feature>
<keyword evidence="7" id="KW-1185">Reference proteome</keyword>
<feature type="region of interest" description="Disordered" evidence="2">
    <location>
        <begin position="2384"/>
        <end position="2414"/>
    </location>
</feature>
<dbReference type="GO" id="GO:0051310">
    <property type="term" value="P:metaphase chromosome alignment"/>
    <property type="evidence" value="ECO:0007669"/>
    <property type="project" value="TreeGrafter"/>
</dbReference>
<organism evidence="6 7">
    <name type="scientific">Gadus morhua</name>
    <name type="common">Atlantic cod</name>
    <dbReference type="NCBI Taxonomy" id="8049"/>
    <lineage>
        <taxon>Eukaryota</taxon>
        <taxon>Metazoa</taxon>
        <taxon>Chordata</taxon>
        <taxon>Craniata</taxon>
        <taxon>Vertebrata</taxon>
        <taxon>Euteleostomi</taxon>
        <taxon>Actinopterygii</taxon>
        <taxon>Neopterygii</taxon>
        <taxon>Teleostei</taxon>
        <taxon>Neoteleostei</taxon>
        <taxon>Acanthomorphata</taxon>
        <taxon>Zeiogadaria</taxon>
        <taxon>Gadariae</taxon>
        <taxon>Gadiformes</taxon>
        <taxon>Gadoidei</taxon>
        <taxon>Gadidae</taxon>
        <taxon>Gadus</taxon>
    </lineage>
</organism>
<dbReference type="GO" id="GO:0070840">
    <property type="term" value="F:dynein complex binding"/>
    <property type="evidence" value="ECO:0007669"/>
    <property type="project" value="InterPro"/>
</dbReference>
<dbReference type="Pfam" id="PF10481">
    <property type="entry name" value="CENP-F_N"/>
    <property type="match status" value="1"/>
</dbReference>
<feature type="region of interest" description="Disordered" evidence="2">
    <location>
        <begin position="2099"/>
        <end position="2141"/>
    </location>
</feature>
<feature type="coiled-coil region" evidence="1">
    <location>
        <begin position="1858"/>
        <end position="1899"/>
    </location>
</feature>
<feature type="compositionally biased region" description="Low complexity" evidence="2">
    <location>
        <begin position="2344"/>
        <end position="2356"/>
    </location>
</feature>
<feature type="compositionally biased region" description="Polar residues" evidence="2">
    <location>
        <begin position="2658"/>
        <end position="2668"/>
    </location>
</feature>
<dbReference type="InterPro" id="IPR018463">
    <property type="entry name" value="Centromere_CenpF_N"/>
</dbReference>
<dbReference type="GeneTree" id="ENSGT00730000111187"/>
<feature type="compositionally biased region" description="Basic and acidic residues" evidence="2">
    <location>
        <begin position="2392"/>
        <end position="2414"/>
    </location>
</feature>
<dbReference type="Proteomes" id="UP000694546">
    <property type="component" value="Chromosome 14"/>
</dbReference>
<evidence type="ECO:0008006" key="8">
    <source>
        <dbReference type="Google" id="ProtNLM"/>
    </source>
</evidence>
<feature type="coiled-coil region" evidence="1">
    <location>
        <begin position="1711"/>
        <end position="1822"/>
    </location>
</feature>
<feature type="region of interest" description="Disordered" evidence="2">
    <location>
        <begin position="2155"/>
        <end position="2219"/>
    </location>
</feature>
<feature type="compositionally biased region" description="Basic and acidic residues" evidence="2">
    <location>
        <begin position="443"/>
        <end position="465"/>
    </location>
</feature>
<dbReference type="GO" id="GO:0000775">
    <property type="term" value="C:chromosome, centromeric region"/>
    <property type="evidence" value="ECO:0007669"/>
    <property type="project" value="InterPro"/>
</dbReference>
<feature type="region of interest" description="Disordered" evidence="2">
    <location>
        <begin position="50"/>
        <end position="71"/>
    </location>
</feature>
<feature type="region of interest" description="Disordered" evidence="2">
    <location>
        <begin position="1557"/>
        <end position="1590"/>
    </location>
</feature>
<evidence type="ECO:0000259" key="3">
    <source>
        <dbReference type="Pfam" id="PF10473"/>
    </source>
</evidence>
<reference evidence="6" key="2">
    <citation type="submission" date="2025-09" db="UniProtKB">
        <authorList>
            <consortium name="Ensembl"/>
        </authorList>
    </citation>
    <scope>IDENTIFICATION</scope>
</reference>
<dbReference type="GO" id="GO:0000922">
    <property type="term" value="C:spindle pole"/>
    <property type="evidence" value="ECO:0007669"/>
    <property type="project" value="TreeGrafter"/>
</dbReference>
<feature type="coiled-coil region" evidence="1">
    <location>
        <begin position="1385"/>
        <end position="1419"/>
    </location>
</feature>
<feature type="compositionally biased region" description="Basic and acidic residues" evidence="2">
    <location>
        <begin position="2357"/>
        <end position="2366"/>
    </location>
</feature>
<feature type="coiled-coil region" evidence="1">
    <location>
        <begin position="1057"/>
        <end position="1126"/>
    </location>
</feature>
<dbReference type="Gene3D" id="1.20.5.340">
    <property type="match status" value="1"/>
</dbReference>
<proteinExistence type="predicted"/>
<feature type="coiled-coil region" evidence="1">
    <location>
        <begin position="649"/>
        <end position="764"/>
    </location>
</feature>
<feature type="compositionally biased region" description="Basic and acidic residues" evidence="2">
    <location>
        <begin position="2170"/>
        <end position="2189"/>
    </location>
</feature>
<dbReference type="InterPro" id="IPR019513">
    <property type="entry name" value="Centromere_CenpF_leu-rich_rpt"/>
</dbReference>
<reference evidence="6" key="1">
    <citation type="submission" date="2025-08" db="UniProtKB">
        <authorList>
            <consortium name="Ensembl"/>
        </authorList>
    </citation>
    <scope>IDENTIFICATION</scope>
</reference>
<sequence length="2668" mass="299211">MSWAVEEWKDGLPAKALQKILEIEGQLDKLKKERTQKQFQLDSLEAALQKQKQKVDSERSDASHLKRENQTLLESCDSLEKSRQKVVHDLGIKEQQVSYLDGQLSASKRTIERLEQELKKYKNESDRSSSSSSSLSSSSCSELQAYATPLKSFPAPSATPGHRQQDNRLEELQGKYSQEVDERKRLETELKVLQVKMLNQSSTTVSHKDIAARQQAGSSIFPWQKSDQPQSRPSQVPLDTPIKRCGGGGSSLWDAHDETPIKPSQRMSSSAVAQSPAGSSDQMKQLKALNQELRGCMSELERNLASQEKEIRGQSSRLQELQIQLDQSRRELVDRDRDLAKTRHELTQASAKHQQSEDKCSSLELKLKQVTEEMGCQRHNAETCKRALEQKIKDQERTNQKELAQLQSSQHALEQTLNQTKSKLTQEIQQAKKDHNMLEAEMEKVGHQKSQMQRDVEEHRQKLLRSEQGLQTSQSKEQDLRKKMEELLKEKNSVSVQLDQGSRRLSQLEEEKKSSEQSFKRTQGLLDDMKAKWEAQTEEVKGLKCKLEQQTQSSSKELDNLRKALSDAEAKTNSSQSELQKQKRETEQLSDRLAVLEKEGQALGASLASSQRECTEQRLEHQALLAWKAEKEALIDQTEAVQGVLRENISRLESAISQLNKDHDELKGQLNGVEAQRAGLSAQIDSLKGELLNKSTELEVRERQYEDAQAQLSEAGQKHAKDLDNIGVQVALLQEQVGALEARLQQEAGRADRAEVSRAQLQEQHQTTCDLLLSKEQMLELGQAETSQLRDSLALASEQQDAQNHRLMEEKLSMQSQCEETVAEKAEEAEQAKLELIKIQQDLMLSEDKISSLQSALKIQKSLGAGLQGQIDTLSAAEEEQKQALNATSEALNQTRQEVKALQSQAEDKEKLLLDAEHKITALEEQTAALETKAVELKAEAENLQHTHTEEGDGLRAQLTALSEEVTRSKALAEQLPALKAELEAAKKSCGSLQNALEAAQESHAPCADNAAGLERSLAKTAGLLGPLETQVRELSEGRARQEESHVREMEGFLHKQKALKEQLAASREAERAATEELAARREQVANMKRSLSAASAGLQEQDGAVKGLKERLNRAEAAHTKASDSLKEKTVAMDKIKVLMEMLQMDLEDTETARTSFDGQVEELKGTIALLERQKTDLEVRLEDSQAQVSVLETRLEEVQSSNATLESQYETAQEHLLEWSNRGPHTEEGVSDLLSDCYQQLEKSEILSKIVNKEKEMLVEDVSVLEARNEKLLTNSSILESRFQPMLRSNRVAHSFFNQEYGKLHVAYEQMVEETARLEAEIHGLHEERKISDRRATEDNFEMFIKLQYLTKAKVLAEAKVHQLIEEKAEAKLTEDEAEIPDLNKVSDENNELETSLNRLAEERLQLESAIRLLTGDKVQRQTSLDLLAEEKRQLHASMDPAQLMAPANDESRQHWDAVRRLAERIQETKKKSDCRDFRGRQFEPERELHEKTSGLQKELVLFKEQYAALLEKVDQQHRVIQQLSETQGSPGCMDTASPSHGDQQVVGHIQPASCQPDEMESSMEAPAERHSTMAAPDADQDEPPNRPVDTARRSFHHEQPCRGVAEARCPAAEDEGPKMNLPEPHQLQADLDQSRDKMRLLEEELQSLRSEVLLLTSDLSLRKELSSELQGKVDQLELMLRASEVQGGGTAGKLTLTLQESRGFEKQVFQLSEERDALTLQLQTAKEQLVDIMQMMEGMEMAKGGWDEKFLQQESELRRVRSEKANLEQHILGMESELEALQEHRGTLERVLETQRRACSGLELQVDTLRTESTQLRAELVSCTEERDEASRAVGRWRQEVHSLEKTNVDTRQLISILEEDIRVGRREYEALQSNAERLDGEKQQLRGQVGALEQELCEHRGQREELLSQLDRVTEDQNSACHNSESMASKIQALEADLSRMTQSLESSLLEKGEIASRLNSTQGEVQNMRSGIEKLQVRIESDERKKKKIGELLKDAQRKSDSLQDRIDALEREKEGTEQSLEEAVIQAEIAKAEIEELEDERKKVEEEKSSLGEKLSALAAELDHLRQEKEAMEGELEAKSRVIEELRAAKEELERGMERAETGRREEQERQRSVVEGMEREAESERAEALEKWSRERQALEASVSKLEEELRGLHSGLAEAEAEWARREQESDSRGSEERDALRGTISSLEGEASVLAEENQRASAKLSSLEEEKEKLISSLASLENEKESANAALALSQTEKSRLEEEKEALRSSLSSLEAERDRLTGEQQDLQATLSSLEAELETCRQSLSQATQQVSELSGQVGALAKGRDSALSKMNLWMKTCQQLQQEKETLEQSSGAGSSTEASAHGEEARLLAEQRQAAVTAELETTRKELEAVTAELETTRKELEEVTAELEERSREADESLDKYCSLMVQVHKLEEANETLSARLQRGTTPAPATATPAPAAATTPTPTKRLSRRLSKRQEVAPEVDAKNPTPSPVLPGSTARALSLGKRLHLANRDAAAHTPAKAQEALYNLTKRIKAGVATPQPGGPQDEEFRPEGLPELVQRGFADIPMGEASPFIMRRTTAKRRSSRLSSRRTPAAADRTVTQSPLADGKVSGHLSLTSPAVAAVTPAGSPAGRAGRRSLSLQKTPEQREKRREALREQAQQGENCQVQ</sequence>